<feature type="domain" description="KTSC" evidence="1">
    <location>
        <begin position="3"/>
        <end position="59"/>
    </location>
</feature>
<reference evidence="3" key="1">
    <citation type="journal article" date="2020" name="Mol. Plant Microbe">
        <title>Rhizobial microsymbionts of the narrowly endemic Oxytropis species growing in Kamchatka are characterized by significant genetic diversity and possess a set of genes that are associated with T3SS and T6SS secretion systems and can affect the development of symbiosis.</title>
        <authorList>
            <person name="Safronova V."/>
            <person name="Guro P."/>
            <person name="Sazanova A."/>
            <person name="Kuznetsova I."/>
            <person name="Belimov A."/>
            <person name="Yakubov V."/>
            <person name="Chirak E."/>
            <person name="Afonin A."/>
            <person name="Gogolev Y."/>
            <person name="Andronov E."/>
            <person name="Tikhonovich I."/>
        </authorList>
    </citation>
    <scope>NUCLEOTIDE SEQUENCE [LARGE SCALE GENOMIC DNA]</scope>
    <source>
        <strain evidence="3">581</strain>
    </source>
</reference>
<gene>
    <name evidence="2" type="ORF">HB776_13360</name>
</gene>
<proteinExistence type="predicted"/>
<dbReference type="Pfam" id="PF13619">
    <property type="entry name" value="KTSC"/>
    <property type="match status" value="1"/>
</dbReference>
<organism evidence="2 3">
    <name type="scientific">Tardiphaga robiniae</name>
    <dbReference type="NCBI Taxonomy" id="943830"/>
    <lineage>
        <taxon>Bacteria</taxon>
        <taxon>Pseudomonadati</taxon>
        <taxon>Pseudomonadota</taxon>
        <taxon>Alphaproteobacteria</taxon>
        <taxon>Hyphomicrobiales</taxon>
        <taxon>Nitrobacteraceae</taxon>
        <taxon>Tardiphaga</taxon>
    </lineage>
</organism>
<evidence type="ECO:0000313" key="2">
    <source>
        <dbReference type="EMBL" id="QND72099.1"/>
    </source>
</evidence>
<evidence type="ECO:0000313" key="3">
    <source>
        <dbReference type="Proteomes" id="UP000515291"/>
    </source>
</evidence>
<accession>A0A7G6TZB7</accession>
<dbReference type="Proteomes" id="UP000515291">
    <property type="component" value="Chromosome"/>
</dbReference>
<evidence type="ECO:0000259" key="1">
    <source>
        <dbReference type="Pfam" id="PF13619"/>
    </source>
</evidence>
<dbReference type="InterPro" id="IPR025309">
    <property type="entry name" value="KTSC_dom"/>
</dbReference>
<name>A0A7G6TZB7_9BRAD</name>
<dbReference type="KEGG" id="trb:HB776_13360"/>
<dbReference type="RefSeq" id="WP_184518332.1">
    <property type="nucleotide sequence ID" value="NZ_CP050292.1"/>
</dbReference>
<sequence length="83" mass="9624">MPSTAIRHVTYDPVSRELRITFTSGRRYAYAQVPPEVHAAFSSAASRGAFFNHRIRDRFAYRELPRSGSERRSGADRQRRLRV</sequence>
<dbReference type="AlphaFoldDB" id="A0A7G6TZB7"/>
<protein>
    <submittedName>
        <fullName evidence="2">KTSC domain-containing protein</fullName>
    </submittedName>
</protein>
<dbReference type="EMBL" id="CP050292">
    <property type="protein sequence ID" value="QND72099.1"/>
    <property type="molecule type" value="Genomic_DNA"/>
</dbReference>